<feature type="domain" description="HTH LytTR-type" evidence="3">
    <location>
        <begin position="147"/>
        <end position="217"/>
    </location>
</feature>
<keyword evidence="4" id="KW-0238">DNA-binding</keyword>
<dbReference type="EMBL" id="QTJV01000002">
    <property type="protein sequence ID" value="RFM35190.1"/>
    <property type="molecule type" value="Genomic_DNA"/>
</dbReference>
<comment type="caution">
    <text evidence="4">The sequence shown here is derived from an EMBL/GenBank/DDBJ whole genome shotgun (WGS) entry which is preliminary data.</text>
</comment>
<reference evidence="4 5" key="1">
    <citation type="submission" date="2018-08" db="EMBL/GenBank/DDBJ databases">
        <title>Chitinophaga sp. K20C18050901, a novel bacterium isolated from forest soil.</title>
        <authorList>
            <person name="Wang C."/>
        </authorList>
    </citation>
    <scope>NUCLEOTIDE SEQUENCE [LARGE SCALE GENOMIC DNA]</scope>
    <source>
        <strain evidence="4 5">K20C18050901</strain>
    </source>
</reference>
<dbReference type="InterPro" id="IPR007492">
    <property type="entry name" value="LytTR_DNA-bd_dom"/>
</dbReference>
<dbReference type="GO" id="GO:0000156">
    <property type="term" value="F:phosphorelay response regulator activity"/>
    <property type="evidence" value="ECO:0007669"/>
    <property type="project" value="InterPro"/>
</dbReference>
<name>A0A3E1P4Z8_9BACT</name>
<dbReference type="PROSITE" id="PS50930">
    <property type="entry name" value="HTH_LYTTR"/>
    <property type="match status" value="1"/>
</dbReference>
<dbReference type="AlphaFoldDB" id="A0A3E1P4Z8"/>
<dbReference type="SMART" id="SM00850">
    <property type="entry name" value="LytTR"/>
    <property type="match status" value="1"/>
</dbReference>
<feature type="modified residue" description="4-aspartylphosphate" evidence="1">
    <location>
        <position position="72"/>
    </location>
</feature>
<dbReference type="Pfam" id="PF04397">
    <property type="entry name" value="LytTR"/>
    <property type="match status" value="1"/>
</dbReference>
<dbReference type="PROSITE" id="PS50110">
    <property type="entry name" value="RESPONSE_REGULATORY"/>
    <property type="match status" value="1"/>
</dbReference>
<proteinExistence type="predicted"/>
<protein>
    <submittedName>
        <fullName evidence="4">DNA-binding response regulator</fullName>
    </submittedName>
</protein>
<dbReference type="InterPro" id="IPR046947">
    <property type="entry name" value="LytR-like"/>
</dbReference>
<evidence type="ECO:0000256" key="1">
    <source>
        <dbReference type="PROSITE-ProRule" id="PRU00169"/>
    </source>
</evidence>
<organism evidence="4 5">
    <name type="scientific">Chitinophaga silvisoli</name>
    <dbReference type="NCBI Taxonomy" id="2291814"/>
    <lineage>
        <taxon>Bacteria</taxon>
        <taxon>Pseudomonadati</taxon>
        <taxon>Bacteroidota</taxon>
        <taxon>Chitinophagia</taxon>
        <taxon>Chitinophagales</taxon>
        <taxon>Chitinophagaceae</taxon>
        <taxon>Chitinophaga</taxon>
    </lineage>
</organism>
<evidence type="ECO:0000313" key="5">
    <source>
        <dbReference type="Proteomes" id="UP000261174"/>
    </source>
</evidence>
<dbReference type="PANTHER" id="PTHR37299:SF1">
    <property type="entry name" value="STAGE 0 SPORULATION PROTEIN A HOMOLOG"/>
    <property type="match status" value="1"/>
</dbReference>
<dbReference type="SUPFAM" id="SSF52172">
    <property type="entry name" value="CheY-like"/>
    <property type="match status" value="1"/>
</dbReference>
<evidence type="ECO:0000259" key="2">
    <source>
        <dbReference type="PROSITE" id="PS50110"/>
    </source>
</evidence>
<dbReference type="Pfam" id="PF00072">
    <property type="entry name" value="Response_reg"/>
    <property type="match status" value="1"/>
</dbReference>
<feature type="domain" description="Response regulatory" evidence="2">
    <location>
        <begin position="21"/>
        <end position="132"/>
    </location>
</feature>
<dbReference type="PANTHER" id="PTHR37299">
    <property type="entry name" value="TRANSCRIPTIONAL REGULATOR-RELATED"/>
    <property type="match status" value="1"/>
</dbReference>
<sequence>MWGQRWHLYRLLKNTARMKLNCIITDDEPNAVNLLEVLISQTTDWQIVAKCFNGLEALQALKQNKIDLIFLDINMPLLDGMSLAGLLPADIKIVFTTAYSEFAADSYNYSAIDYLLKPITLKRFLDAQKKIEAAFENGKNVVANGYFFAKTGKTIKKVPIADILYAESEKEYVKLVLEKENILVYRRLKEIEELLTLPFLRIHHSFIINLDHLQQIQDNHVYIGDKRIPVSDKYNEAFWEVINSKKI</sequence>
<dbReference type="InterPro" id="IPR001789">
    <property type="entry name" value="Sig_transdc_resp-reg_receiver"/>
</dbReference>
<gene>
    <name evidence="4" type="ORF">DXN04_07295</name>
</gene>
<dbReference type="Gene3D" id="2.40.50.1020">
    <property type="entry name" value="LytTr DNA-binding domain"/>
    <property type="match status" value="1"/>
</dbReference>
<keyword evidence="1" id="KW-0597">Phosphoprotein</keyword>
<dbReference type="InterPro" id="IPR011006">
    <property type="entry name" value="CheY-like_superfamily"/>
</dbReference>
<evidence type="ECO:0000313" key="4">
    <source>
        <dbReference type="EMBL" id="RFM35190.1"/>
    </source>
</evidence>
<accession>A0A3E1P4Z8</accession>
<dbReference type="Proteomes" id="UP000261174">
    <property type="component" value="Unassembled WGS sequence"/>
</dbReference>
<evidence type="ECO:0000259" key="3">
    <source>
        <dbReference type="PROSITE" id="PS50930"/>
    </source>
</evidence>
<keyword evidence="5" id="KW-1185">Reference proteome</keyword>
<dbReference type="Gene3D" id="3.40.50.2300">
    <property type="match status" value="1"/>
</dbReference>
<dbReference type="SMART" id="SM00448">
    <property type="entry name" value="REC"/>
    <property type="match status" value="1"/>
</dbReference>
<dbReference type="GO" id="GO:0003677">
    <property type="term" value="F:DNA binding"/>
    <property type="evidence" value="ECO:0007669"/>
    <property type="project" value="UniProtKB-KW"/>
</dbReference>